<dbReference type="OrthoDB" id="5985519at2759"/>
<dbReference type="InterPro" id="IPR001881">
    <property type="entry name" value="EGF-like_Ca-bd_dom"/>
</dbReference>
<evidence type="ECO:0000256" key="3">
    <source>
        <dbReference type="ARBA" id="ARBA00022536"/>
    </source>
</evidence>
<proteinExistence type="predicted"/>
<evidence type="ECO:0000256" key="1">
    <source>
        <dbReference type="ARBA" id="ARBA00004613"/>
    </source>
</evidence>
<sequence length="733" mass="80910">MDEFTHEYLHKVADIVPEKENITIWVDCDEENRPVKTTYMQNRGDVPDDDQTLLPWKEKVDWSLNGTNGVVYKCIPGPRTPRLAKLHAPPTFLVTPQDQIVPAGSQVELLCSAIGPPIPYIHWLKDGEVIRSKAPEGAYSALAINVTEDTTGNYTCHARNSVGISKASALVDIDEDATPETKPPKRQVAVLTCLERSKPYTRGVTWFFQSRPLDPTLGGFHFMNNGSLVVTNFDPEAADNLKHYVCKVRGRRKPSNVVTIETEDKLPVVTVEPKKLSLVPGDPFQLSCKLDGSPLSTKIEWTKNDQKVIADEIVHILPNNSLLITTAEEFDTGLYKCIAVSPVGSAYDAAEVTVQDPAPMLSETSETPTEPPVTESPQLESSSEITSTAAPTTSFHSVPLQPVNDVAEEETTLTASPVPPEATSPEPMTVSETPSPAYAEGPPSSAFPEGSGDYEYTDGDGENLHYTLADADPFCPPGYWLRNGLCVDDERSETQVAPNMALTPPHNDDHCSDGYRWTGTHCEDIDECSQMADQCDYHCENTPGSYVCMCPPGYELANNHQCFDIDECDLVTCSGNQMCLNTLGSYHCIPNPCPENYSLSDNRYLDRSFETSTIVTANRLIRHCIPECESCQDQPIHIQQIPLYKGYHTEEGIGKVIAHDNTGNVLKDTVFAISDTEEGLKLGRWSSALLRFIDSLGSARIGFKLRVKGYINRYTISLEFLPTSIPDRTKKKL</sequence>
<evidence type="ECO:0000256" key="8">
    <source>
        <dbReference type="ARBA" id="ARBA00023319"/>
    </source>
</evidence>
<dbReference type="SUPFAM" id="SSF57196">
    <property type="entry name" value="EGF/Laminin"/>
    <property type="match status" value="2"/>
</dbReference>
<keyword evidence="5" id="KW-0677">Repeat</keyword>
<dbReference type="PROSITE" id="PS01187">
    <property type="entry name" value="EGF_CA"/>
    <property type="match status" value="1"/>
</dbReference>
<reference evidence="13 14" key="1">
    <citation type="submission" date="2014-03" db="EMBL/GenBank/DDBJ databases">
        <title>Draft genome of the hookworm Oesophagostomum dentatum.</title>
        <authorList>
            <person name="Mitreva M."/>
        </authorList>
    </citation>
    <scope>NUCLEOTIDE SEQUENCE [LARGE SCALE GENOMIC DNA]</scope>
    <source>
        <strain evidence="13 14">OD-Hann</strain>
    </source>
</reference>
<dbReference type="PROSITE" id="PS50026">
    <property type="entry name" value="EGF_3"/>
    <property type="match status" value="1"/>
</dbReference>
<keyword evidence="8" id="KW-0393">Immunoglobulin domain</keyword>
<dbReference type="PROSITE" id="PS00010">
    <property type="entry name" value="ASX_HYDROXYL"/>
    <property type="match status" value="1"/>
</dbReference>
<dbReference type="EMBL" id="KN549311">
    <property type="protein sequence ID" value="KHJ98433.1"/>
    <property type="molecule type" value="Genomic_DNA"/>
</dbReference>
<feature type="compositionally biased region" description="Polar residues" evidence="10">
    <location>
        <begin position="378"/>
        <end position="396"/>
    </location>
</feature>
<evidence type="ECO:0000313" key="14">
    <source>
        <dbReference type="Proteomes" id="UP000053660"/>
    </source>
</evidence>
<dbReference type="GO" id="GO:0005576">
    <property type="term" value="C:extracellular region"/>
    <property type="evidence" value="ECO:0007669"/>
    <property type="project" value="UniProtKB-SubCell"/>
</dbReference>
<dbReference type="InterPro" id="IPR036179">
    <property type="entry name" value="Ig-like_dom_sf"/>
</dbReference>
<dbReference type="Proteomes" id="UP000053660">
    <property type="component" value="Unassembled WGS sequence"/>
</dbReference>
<keyword evidence="6" id="KW-1015">Disulfide bond</keyword>
<keyword evidence="7" id="KW-0325">Glycoprotein</keyword>
<dbReference type="FunFam" id="2.10.25.10:FF:000014">
    <property type="entry name" value="Latent-transforming growth factor beta-binding protein 3"/>
    <property type="match status" value="1"/>
</dbReference>
<keyword evidence="2" id="KW-0964">Secreted</keyword>
<keyword evidence="3 9" id="KW-0245">EGF-like domain</keyword>
<accession>A0A0B1TLJ1</accession>
<keyword evidence="4" id="KW-0732">Signal</keyword>
<feature type="compositionally biased region" description="Low complexity" evidence="10">
    <location>
        <begin position="362"/>
        <end position="377"/>
    </location>
</feature>
<dbReference type="PANTHER" id="PTHR24050">
    <property type="entry name" value="PA14 DOMAIN-CONTAINING PROTEIN"/>
    <property type="match status" value="1"/>
</dbReference>
<dbReference type="InterPro" id="IPR003598">
    <property type="entry name" value="Ig_sub2"/>
</dbReference>
<dbReference type="PANTHER" id="PTHR24050:SF26">
    <property type="entry name" value="FIBULIN-5"/>
    <property type="match status" value="1"/>
</dbReference>
<protein>
    <submittedName>
        <fullName evidence="13">Immunoglobulin I-set domain protein</fullName>
    </submittedName>
</protein>
<keyword evidence="14" id="KW-1185">Reference proteome</keyword>
<dbReference type="InterPro" id="IPR013783">
    <property type="entry name" value="Ig-like_fold"/>
</dbReference>
<dbReference type="InterPro" id="IPR018097">
    <property type="entry name" value="EGF_Ca-bd_CS"/>
</dbReference>
<evidence type="ECO:0000259" key="12">
    <source>
        <dbReference type="PROSITE" id="PS50835"/>
    </source>
</evidence>
<dbReference type="Pfam" id="PF13927">
    <property type="entry name" value="Ig_3"/>
    <property type="match status" value="2"/>
</dbReference>
<dbReference type="SMART" id="SM00408">
    <property type="entry name" value="IGc2"/>
    <property type="match status" value="2"/>
</dbReference>
<dbReference type="SMART" id="SM00409">
    <property type="entry name" value="IG"/>
    <property type="match status" value="2"/>
</dbReference>
<dbReference type="InterPro" id="IPR052235">
    <property type="entry name" value="Nephronectin_domain"/>
</dbReference>
<comment type="subcellular location">
    <subcellularLocation>
        <location evidence="1">Secreted</location>
    </subcellularLocation>
</comment>
<dbReference type="CDD" id="cd00054">
    <property type="entry name" value="EGF_CA"/>
    <property type="match status" value="2"/>
</dbReference>
<evidence type="ECO:0000256" key="6">
    <source>
        <dbReference type="ARBA" id="ARBA00023157"/>
    </source>
</evidence>
<dbReference type="InterPro" id="IPR003599">
    <property type="entry name" value="Ig_sub"/>
</dbReference>
<evidence type="ECO:0000259" key="11">
    <source>
        <dbReference type="PROSITE" id="PS50026"/>
    </source>
</evidence>
<dbReference type="Gene3D" id="2.10.25.10">
    <property type="entry name" value="Laminin"/>
    <property type="match status" value="2"/>
</dbReference>
<comment type="caution">
    <text evidence="9">Lacks conserved residue(s) required for the propagation of feature annotation.</text>
</comment>
<organism evidence="13 14">
    <name type="scientific">Oesophagostomum dentatum</name>
    <name type="common">Nodular worm</name>
    <dbReference type="NCBI Taxonomy" id="61180"/>
    <lineage>
        <taxon>Eukaryota</taxon>
        <taxon>Metazoa</taxon>
        <taxon>Ecdysozoa</taxon>
        <taxon>Nematoda</taxon>
        <taxon>Chromadorea</taxon>
        <taxon>Rhabditida</taxon>
        <taxon>Rhabditina</taxon>
        <taxon>Rhabditomorpha</taxon>
        <taxon>Strongyloidea</taxon>
        <taxon>Strongylidae</taxon>
        <taxon>Oesophagostomum</taxon>
    </lineage>
</organism>
<name>A0A0B1TLJ1_OESDE</name>
<dbReference type="PROSITE" id="PS50835">
    <property type="entry name" value="IG_LIKE"/>
    <property type="match status" value="3"/>
</dbReference>
<dbReference type="InterPro" id="IPR000152">
    <property type="entry name" value="EGF-type_Asp/Asn_hydroxyl_site"/>
</dbReference>
<dbReference type="Pfam" id="PF07645">
    <property type="entry name" value="EGF_CA"/>
    <property type="match status" value="2"/>
</dbReference>
<feature type="domain" description="Ig-like" evidence="12">
    <location>
        <begin position="188"/>
        <end position="259"/>
    </location>
</feature>
<dbReference type="SMART" id="SM00179">
    <property type="entry name" value="EGF_CA"/>
    <property type="match status" value="2"/>
</dbReference>
<dbReference type="AlphaFoldDB" id="A0A0B1TLJ1"/>
<evidence type="ECO:0000256" key="5">
    <source>
        <dbReference type="ARBA" id="ARBA00022737"/>
    </source>
</evidence>
<dbReference type="SUPFAM" id="SSF48726">
    <property type="entry name" value="Immunoglobulin"/>
    <property type="match status" value="3"/>
</dbReference>
<dbReference type="FunFam" id="2.60.40.10:FF:000032">
    <property type="entry name" value="palladin isoform X1"/>
    <property type="match status" value="1"/>
</dbReference>
<feature type="domain" description="Ig-like" evidence="12">
    <location>
        <begin position="267"/>
        <end position="353"/>
    </location>
</feature>
<feature type="region of interest" description="Disordered" evidence="10">
    <location>
        <begin position="360"/>
        <end position="459"/>
    </location>
</feature>
<gene>
    <name evidence="13" type="ORF">OESDEN_01574</name>
</gene>
<dbReference type="InterPro" id="IPR000742">
    <property type="entry name" value="EGF"/>
</dbReference>
<feature type="domain" description="Ig-like" evidence="12">
    <location>
        <begin position="90"/>
        <end position="172"/>
    </location>
</feature>
<feature type="domain" description="EGF-like" evidence="11">
    <location>
        <begin position="524"/>
        <end position="560"/>
    </location>
</feature>
<evidence type="ECO:0000256" key="9">
    <source>
        <dbReference type="PROSITE-ProRule" id="PRU00076"/>
    </source>
</evidence>
<dbReference type="Gene3D" id="2.60.40.10">
    <property type="entry name" value="Immunoglobulins"/>
    <property type="match status" value="2"/>
</dbReference>
<evidence type="ECO:0000256" key="4">
    <source>
        <dbReference type="ARBA" id="ARBA00022729"/>
    </source>
</evidence>
<dbReference type="GO" id="GO:0005509">
    <property type="term" value="F:calcium ion binding"/>
    <property type="evidence" value="ECO:0007669"/>
    <property type="project" value="InterPro"/>
</dbReference>
<evidence type="ECO:0000256" key="10">
    <source>
        <dbReference type="SAM" id="MobiDB-lite"/>
    </source>
</evidence>
<dbReference type="InterPro" id="IPR007110">
    <property type="entry name" value="Ig-like_dom"/>
</dbReference>
<dbReference type="InterPro" id="IPR049883">
    <property type="entry name" value="NOTCH1_EGF-like"/>
</dbReference>
<evidence type="ECO:0000256" key="7">
    <source>
        <dbReference type="ARBA" id="ARBA00023180"/>
    </source>
</evidence>
<dbReference type="SMART" id="SM00181">
    <property type="entry name" value="EGF"/>
    <property type="match status" value="2"/>
</dbReference>
<evidence type="ECO:0000256" key="2">
    <source>
        <dbReference type="ARBA" id="ARBA00022525"/>
    </source>
</evidence>
<evidence type="ECO:0000313" key="13">
    <source>
        <dbReference type="EMBL" id="KHJ98433.1"/>
    </source>
</evidence>